<evidence type="ECO:0000256" key="1">
    <source>
        <dbReference type="ARBA" id="ARBA00004651"/>
    </source>
</evidence>
<dbReference type="PANTHER" id="PTHR11795:SF445">
    <property type="entry name" value="AMINO ACID ABC TRANSPORTER PERMEASE PROTEIN"/>
    <property type="match status" value="1"/>
</dbReference>
<protein>
    <submittedName>
        <fullName evidence="10">Branched-chain amino acid ABC transporter permease</fullName>
    </submittedName>
</protein>
<feature type="transmembrane region" description="Helical" evidence="9">
    <location>
        <begin position="267"/>
        <end position="285"/>
    </location>
</feature>
<keyword evidence="3" id="KW-1003">Cell membrane</keyword>
<evidence type="ECO:0000256" key="3">
    <source>
        <dbReference type="ARBA" id="ARBA00022475"/>
    </source>
</evidence>
<evidence type="ECO:0000256" key="9">
    <source>
        <dbReference type="SAM" id="Phobius"/>
    </source>
</evidence>
<feature type="transmembrane region" description="Helical" evidence="9">
    <location>
        <begin position="6"/>
        <end position="33"/>
    </location>
</feature>
<dbReference type="GO" id="GO:0005886">
    <property type="term" value="C:plasma membrane"/>
    <property type="evidence" value="ECO:0007669"/>
    <property type="project" value="UniProtKB-SubCell"/>
</dbReference>
<organism evidence="10 11">
    <name type="scientific">Vulcanimicrobium alpinum</name>
    <dbReference type="NCBI Taxonomy" id="3016050"/>
    <lineage>
        <taxon>Bacteria</taxon>
        <taxon>Bacillati</taxon>
        <taxon>Vulcanimicrobiota</taxon>
        <taxon>Vulcanimicrobiia</taxon>
        <taxon>Vulcanimicrobiales</taxon>
        <taxon>Vulcanimicrobiaceae</taxon>
        <taxon>Vulcanimicrobium</taxon>
    </lineage>
</organism>
<dbReference type="AlphaFoldDB" id="A0AAN1XYP3"/>
<dbReference type="InterPro" id="IPR052157">
    <property type="entry name" value="BCAA_transport_permease"/>
</dbReference>
<dbReference type="PANTHER" id="PTHR11795">
    <property type="entry name" value="BRANCHED-CHAIN AMINO ACID TRANSPORT SYSTEM PERMEASE PROTEIN LIVH"/>
    <property type="match status" value="1"/>
</dbReference>
<evidence type="ECO:0000256" key="8">
    <source>
        <dbReference type="ARBA" id="ARBA00037998"/>
    </source>
</evidence>
<dbReference type="RefSeq" id="WP_317995383.1">
    <property type="nucleotide sequence ID" value="NZ_AP025523.1"/>
</dbReference>
<dbReference type="EMBL" id="AP025523">
    <property type="protein sequence ID" value="BDE07820.1"/>
    <property type="molecule type" value="Genomic_DNA"/>
</dbReference>
<evidence type="ECO:0000313" key="11">
    <source>
        <dbReference type="Proteomes" id="UP001317532"/>
    </source>
</evidence>
<dbReference type="GO" id="GO:0006865">
    <property type="term" value="P:amino acid transport"/>
    <property type="evidence" value="ECO:0007669"/>
    <property type="project" value="UniProtKB-KW"/>
</dbReference>
<dbReference type="CDD" id="cd06582">
    <property type="entry name" value="TM_PBP1_LivH_like"/>
    <property type="match status" value="1"/>
</dbReference>
<accession>A0AAN1XYP3</accession>
<comment type="similarity">
    <text evidence="8">Belongs to the binding-protein-dependent transport system permease family. LivHM subfamily.</text>
</comment>
<evidence type="ECO:0000256" key="2">
    <source>
        <dbReference type="ARBA" id="ARBA00022448"/>
    </source>
</evidence>
<keyword evidence="5" id="KW-0029">Amino-acid transport</keyword>
<feature type="transmembrane region" description="Helical" evidence="9">
    <location>
        <begin position="97"/>
        <end position="116"/>
    </location>
</feature>
<name>A0AAN1XYP3_UNVUL</name>
<dbReference type="GO" id="GO:0022857">
    <property type="term" value="F:transmembrane transporter activity"/>
    <property type="evidence" value="ECO:0007669"/>
    <property type="project" value="InterPro"/>
</dbReference>
<proteinExistence type="inferred from homology"/>
<evidence type="ECO:0000256" key="4">
    <source>
        <dbReference type="ARBA" id="ARBA00022692"/>
    </source>
</evidence>
<evidence type="ECO:0000256" key="5">
    <source>
        <dbReference type="ARBA" id="ARBA00022970"/>
    </source>
</evidence>
<dbReference type="Pfam" id="PF02653">
    <property type="entry name" value="BPD_transp_2"/>
    <property type="match status" value="1"/>
</dbReference>
<evidence type="ECO:0000313" key="10">
    <source>
        <dbReference type="EMBL" id="BDE07820.1"/>
    </source>
</evidence>
<dbReference type="Proteomes" id="UP001317532">
    <property type="component" value="Chromosome"/>
</dbReference>
<reference evidence="10 11" key="1">
    <citation type="journal article" date="2022" name="ISME Commun">
        <title>Vulcanimicrobium alpinus gen. nov. sp. nov., the first cultivated representative of the candidate phylum 'Eremiobacterota', is a metabolically versatile aerobic anoxygenic phototroph.</title>
        <authorList>
            <person name="Yabe S."/>
            <person name="Muto K."/>
            <person name="Abe K."/>
            <person name="Yokota A."/>
            <person name="Staudigel H."/>
            <person name="Tebo B.M."/>
        </authorList>
    </citation>
    <scope>NUCLEOTIDE SEQUENCE [LARGE SCALE GENOMIC DNA]</scope>
    <source>
        <strain evidence="10 11">WC8-2</strain>
    </source>
</reference>
<gene>
    <name evidence="10" type="ORF">WPS_30960</name>
</gene>
<comment type="subcellular location">
    <subcellularLocation>
        <location evidence="1">Cell membrane</location>
        <topology evidence="1">Multi-pass membrane protein</topology>
    </subcellularLocation>
</comment>
<feature type="transmembrane region" description="Helical" evidence="9">
    <location>
        <begin position="136"/>
        <end position="161"/>
    </location>
</feature>
<evidence type="ECO:0000256" key="7">
    <source>
        <dbReference type="ARBA" id="ARBA00023136"/>
    </source>
</evidence>
<evidence type="ECO:0000256" key="6">
    <source>
        <dbReference type="ARBA" id="ARBA00022989"/>
    </source>
</evidence>
<keyword evidence="6 9" id="KW-1133">Transmembrane helix</keyword>
<feature type="transmembrane region" description="Helical" evidence="9">
    <location>
        <begin position="193"/>
        <end position="213"/>
    </location>
</feature>
<sequence length="288" mass="29712">MEALTTFAQLLAGGVLTGLVFALVAVGLTLVYGVMDVVNFAHGEFLMLAMYATLGLALIGLSPFAGLPLVAIALFLFGIVVYRVFIRRLLAGPPEATVFGTFGLLVLLQGLAQALFSSDFLSVPHPPLQGTLRFGGLAISQATLAEGAGALVLTAALFAFVEYTETGRAMRAVAEDRVAATLMGIDVQRVNGLAFGIGAACVGAAGALLMLSYPVFPTAGAPFALTAFVVVALGGFGSIQGALVGALLVGLLEVFGGFYLSPELKMVPVYLAYLAIVLVRPQGLLGRR</sequence>
<keyword evidence="7 9" id="KW-0472">Membrane</keyword>
<feature type="transmembrane region" description="Helical" evidence="9">
    <location>
        <begin position="45"/>
        <end position="61"/>
    </location>
</feature>
<keyword evidence="4 9" id="KW-0812">Transmembrane</keyword>
<keyword evidence="2" id="KW-0813">Transport</keyword>
<dbReference type="KEGG" id="vab:WPS_30960"/>
<feature type="transmembrane region" description="Helical" evidence="9">
    <location>
        <begin position="67"/>
        <end position="85"/>
    </location>
</feature>
<dbReference type="InterPro" id="IPR001851">
    <property type="entry name" value="ABC_transp_permease"/>
</dbReference>
<keyword evidence="11" id="KW-1185">Reference proteome</keyword>